<dbReference type="GeneID" id="63713133"/>
<protein>
    <submittedName>
        <fullName evidence="2">Tafazzin</fullName>
    </submittedName>
</protein>
<comment type="caution">
    <text evidence="2">The sequence shown here is derived from an EMBL/GenBank/DDBJ whole genome shotgun (WGS) entry which is preliminary data.</text>
</comment>
<feature type="region of interest" description="Disordered" evidence="1">
    <location>
        <begin position="1"/>
        <end position="33"/>
    </location>
</feature>
<dbReference type="STRING" id="98403.A0A151GQJ5"/>
<feature type="compositionally biased region" description="Low complexity" evidence="1">
    <location>
        <begin position="15"/>
        <end position="24"/>
    </location>
</feature>
<feature type="compositionally biased region" description="Basic residues" evidence="1">
    <location>
        <begin position="1"/>
        <end position="10"/>
    </location>
</feature>
<feature type="region of interest" description="Disordered" evidence="1">
    <location>
        <begin position="46"/>
        <end position="86"/>
    </location>
</feature>
<proteinExistence type="predicted"/>
<dbReference type="InParanoid" id="A0A151GQJ5"/>
<evidence type="ECO:0000256" key="1">
    <source>
        <dbReference type="SAM" id="MobiDB-lite"/>
    </source>
</evidence>
<organism evidence="2 3">
    <name type="scientific">Drechmeria coniospora</name>
    <name type="common">Nematophagous fungus</name>
    <name type="synonym">Meria coniospora</name>
    <dbReference type="NCBI Taxonomy" id="98403"/>
    <lineage>
        <taxon>Eukaryota</taxon>
        <taxon>Fungi</taxon>
        <taxon>Dikarya</taxon>
        <taxon>Ascomycota</taxon>
        <taxon>Pezizomycotina</taxon>
        <taxon>Sordariomycetes</taxon>
        <taxon>Hypocreomycetidae</taxon>
        <taxon>Hypocreales</taxon>
        <taxon>Ophiocordycipitaceae</taxon>
        <taxon>Drechmeria</taxon>
    </lineage>
</organism>
<accession>A0A151GQJ5</accession>
<evidence type="ECO:0000313" key="2">
    <source>
        <dbReference type="EMBL" id="KYK59360.1"/>
    </source>
</evidence>
<evidence type="ECO:0000313" key="3">
    <source>
        <dbReference type="Proteomes" id="UP000076580"/>
    </source>
</evidence>
<sequence>MPKKRQRHFQSFKPSSAAFSAASSTGKVKPQRGVNELLSRLRLRSAASAAPPFPHAPSTTVPSVPPSIGEILQLPETPAPLPRRRARQRFDHSGRRLPAGPPPPRSWATACGASRDRYAGGALPPSPRLSSQLCQTSLPGVHTPEPGCLIDIVLRHVALNWEIHRVYDQYHLYFLPSHLKPTLLRYIGKLSSHGVSVADLQMLLLPPEGVYDEGEADGAVASNADVTCLDLCGSLGRSLRLKDLFELLFPSGTVSGPGEVQDSWEDIDQVSCPPRVLLPNLTHLSLALDPHGPSDVSWKQLLTLSTKLSTVTHLDLAFWPEPCLTPRSRFASFKTPQGLSIPAAGTNYYSHTLDNDWSEALLVLRTLSHNLYKLEFLDLTGCTTWFKALMLRSGHDFVDWAGPWSKLTVLRLSMGWTPTKDGLPSERAAYRETSEMARLVERHIVAQRAGKGHFITVERDTVELD</sequence>
<keyword evidence="3" id="KW-1185">Reference proteome</keyword>
<dbReference type="EMBL" id="LAYC01000001">
    <property type="protein sequence ID" value="KYK59360.1"/>
    <property type="molecule type" value="Genomic_DNA"/>
</dbReference>
<dbReference type="AlphaFoldDB" id="A0A151GQJ5"/>
<dbReference type="Proteomes" id="UP000076580">
    <property type="component" value="Chromosome 01"/>
</dbReference>
<reference evidence="2 3" key="1">
    <citation type="journal article" date="2016" name="Sci. Rep.">
        <title>Insights into Adaptations to a Near-Obligate Nematode Endoparasitic Lifestyle from the Finished Genome of Drechmeria coniospora.</title>
        <authorList>
            <person name="Zhang L."/>
            <person name="Zhou Z."/>
            <person name="Guo Q."/>
            <person name="Fokkens L."/>
            <person name="Miskei M."/>
            <person name="Pocsi I."/>
            <person name="Zhang W."/>
            <person name="Chen M."/>
            <person name="Wang L."/>
            <person name="Sun Y."/>
            <person name="Donzelli B.G."/>
            <person name="Gibson D.M."/>
            <person name="Nelson D.R."/>
            <person name="Luo J.G."/>
            <person name="Rep M."/>
            <person name="Liu H."/>
            <person name="Yang S."/>
            <person name="Wang J."/>
            <person name="Krasnoff S.B."/>
            <person name="Xu Y."/>
            <person name="Molnar I."/>
            <person name="Lin M."/>
        </authorList>
    </citation>
    <scope>NUCLEOTIDE SEQUENCE [LARGE SCALE GENOMIC DNA]</scope>
    <source>
        <strain evidence="2 3">ARSEF 6962</strain>
    </source>
</reference>
<name>A0A151GQJ5_DRECN</name>
<gene>
    <name evidence="2" type="ORF">DCS_00490</name>
</gene>
<dbReference type="RefSeq" id="XP_040658712.1">
    <property type="nucleotide sequence ID" value="XM_040797829.1"/>
</dbReference>